<keyword evidence="2" id="KW-1133">Transmembrane helix</keyword>
<feature type="region of interest" description="Disordered" evidence="1">
    <location>
        <begin position="1"/>
        <end position="20"/>
    </location>
</feature>
<evidence type="ECO:0000313" key="3">
    <source>
        <dbReference type="EMBL" id="PSB25331.1"/>
    </source>
</evidence>
<dbReference type="Proteomes" id="UP000239576">
    <property type="component" value="Unassembled WGS sequence"/>
</dbReference>
<comment type="caution">
    <text evidence="3">The sequence shown here is derived from an EMBL/GenBank/DDBJ whole genome shotgun (WGS) entry which is preliminary data.</text>
</comment>
<keyword evidence="2" id="KW-0812">Transmembrane</keyword>
<dbReference type="RefSeq" id="WP_106259123.1">
    <property type="nucleotide sequence ID" value="NZ_CAWNSW010000164.1"/>
</dbReference>
<dbReference type="AlphaFoldDB" id="A0A2T1DY15"/>
<sequence length="212" mass="23714">MRDTRISKHQPEDSRTSYRANKTIVPTAPLPDHIGQNIETIVALHAKAEQDVPRLQRRVEAVASFFSRPLFLFGILFVVAAWILANLLLQRAHLPTFDAPPFNLLELVLSCGSLLIATGVLIKQERQEKLAEQRTQLILQLNLISEQKIAKLVALLEELRRDLPNVQNRPDPEADVMQQAADPQVVMAALEETLAEELADLQPQARSEPAAD</sequence>
<evidence type="ECO:0000313" key="4">
    <source>
        <dbReference type="Proteomes" id="UP000239576"/>
    </source>
</evidence>
<evidence type="ECO:0000256" key="1">
    <source>
        <dbReference type="SAM" id="MobiDB-lite"/>
    </source>
</evidence>
<feature type="compositionally biased region" description="Basic and acidic residues" evidence="1">
    <location>
        <begin position="1"/>
        <end position="16"/>
    </location>
</feature>
<evidence type="ECO:0000256" key="2">
    <source>
        <dbReference type="SAM" id="Phobius"/>
    </source>
</evidence>
<keyword evidence="2" id="KW-0472">Membrane</keyword>
<dbReference type="EMBL" id="PVWK01000126">
    <property type="protein sequence ID" value="PSB25331.1"/>
    <property type="molecule type" value="Genomic_DNA"/>
</dbReference>
<name>A0A2T1DY15_9CYAN</name>
<organism evidence="3 4">
    <name type="scientific">Stenomitos frigidus ULC18</name>
    <dbReference type="NCBI Taxonomy" id="2107698"/>
    <lineage>
        <taxon>Bacteria</taxon>
        <taxon>Bacillati</taxon>
        <taxon>Cyanobacteriota</taxon>
        <taxon>Cyanophyceae</taxon>
        <taxon>Leptolyngbyales</taxon>
        <taxon>Leptolyngbyaceae</taxon>
        <taxon>Stenomitos</taxon>
    </lineage>
</organism>
<protein>
    <submittedName>
        <fullName evidence="3">DUF1003 domain-containing protein</fullName>
    </submittedName>
</protein>
<accession>A0A2T1DY15</accession>
<feature type="transmembrane region" description="Helical" evidence="2">
    <location>
        <begin position="70"/>
        <end position="89"/>
    </location>
</feature>
<keyword evidence="4" id="KW-1185">Reference proteome</keyword>
<dbReference type="InterPro" id="IPR010406">
    <property type="entry name" value="DUF1003"/>
</dbReference>
<feature type="transmembrane region" description="Helical" evidence="2">
    <location>
        <begin position="101"/>
        <end position="122"/>
    </location>
</feature>
<gene>
    <name evidence="3" type="ORF">C7B82_23635</name>
</gene>
<reference evidence="3 4" key="2">
    <citation type="submission" date="2018-03" db="EMBL/GenBank/DDBJ databases">
        <title>The ancient ancestry and fast evolution of plastids.</title>
        <authorList>
            <person name="Moore K.R."/>
            <person name="Magnabosco C."/>
            <person name="Momper L."/>
            <person name="Gold D.A."/>
            <person name="Bosak T."/>
            <person name="Fournier G.P."/>
        </authorList>
    </citation>
    <scope>NUCLEOTIDE SEQUENCE [LARGE SCALE GENOMIC DNA]</scope>
    <source>
        <strain evidence="3 4">ULC18</strain>
    </source>
</reference>
<reference evidence="4" key="1">
    <citation type="submission" date="2018-02" db="EMBL/GenBank/DDBJ databases">
        <authorList>
            <person name="Moore K."/>
            <person name="Momper L."/>
        </authorList>
    </citation>
    <scope>NUCLEOTIDE SEQUENCE [LARGE SCALE GENOMIC DNA]</scope>
    <source>
        <strain evidence="4">ULC18</strain>
    </source>
</reference>
<proteinExistence type="predicted"/>
<dbReference type="Pfam" id="PF06210">
    <property type="entry name" value="DUF1003"/>
    <property type="match status" value="1"/>
</dbReference>
<dbReference type="OrthoDB" id="9795736at2"/>